<dbReference type="AlphaFoldDB" id="A0A940SJP8"/>
<dbReference type="Pfam" id="PF25250">
    <property type="entry name" value="DUF7852"/>
    <property type="match status" value="1"/>
</dbReference>
<feature type="compositionally biased region" description="Polar residues" evidence="1">
    <location>
        <begin position="683"/>
        <end position="692"/>
    </location>
</feature>
<dbReference type="NCBIfam" id="NF045793">
    <property type="entry name" value="BC_2427_fam"/>
    <property type="match status" value="1"/>
</dbReference>
<evidence type="ECO:0000259" key="2">
    <source>
        <dbReference type="Pfam" id="PF25250"/>
    </source>
</evidence>
<comment type="caution">
    <text evidence="3">The sequence shown here is derived from an EMBL/GenBank/DDBJ whole genome shotgun (WGS) entry which is preliminary data.</text>
</comment>
<feature type="compositionally biased region" description="Polar residues" evidence="1">
    <location>
        <begin position="36"/>
        <end position="57"/>
    </location>
</feature>
<sequence length="1068" mass="122476">MNTPWINNQKMQHVISKQMNTFKSSGVKKKSNNSSLQQMNETDKIQNTNDLSNNDSIRANKGNPINSYEKDLIIKMCYLMNLFKNEMNPTGSSPEDTGHKKDVANGGGKSYNEVDYHHNHSVFDSESNQNDFETIKSQFFLKDKENLGDDEDLIKNNSEKNKSDFKAKNSTEMTIDDEKAANNKLTESNLIEDKVEPYSESLQSPLVLQIDTNNNEAKSINVEPISNFSHELKTVRAAGINTDQDNQFNPDKTPTILQTNKLNDEINFNKLEYSSNITEEIQTVNDVEIETDQDIKFDPEKTLTIPQTDKLNDEINFNKSEHPSNINEEIQTVNDVEIETDQDIKFDPEKIHTIPHTDKLNDEINFNKSEYSSNITEEIQTVNDVEIETDQDNQFNPEKTHTIPQTDKLNDEINFNKSEHSSNISDEIQTINDVEIETNQDNQFNPEKTSIKSQINKVKEKTNINDSDPASNFTDEIQLIRAGKPFNGLAIQDFSKATQDRPQINDYHKNPYYTYTETTSHFHELKTFQPEDKISEQNIPAIPNDTQVRSLYEKYINESRHIHTDPNSKSDELKSVNFDEKVSEQNIPAISEDTQVRSLLDNYDKKSKRNHTDTTSNSHEFTTVKTKENSTEINIPSNTEDSTLRSQNDEYNKEHKNIQIDVTSSHDLNTINNDEKVNDLDIPNNSAESHSGNQDEKLNNETILSNSEVPPSHKLEFQSENEKVKNPVFISFDSVNYVKSNHKNEDQKTTQTDNMNIYQTNTNPNQTNIVEEIATYNNSDRFLVKMKPFHHTDPFSVEMKPFNNGIPKIESKKNNIIETNPTKNQNDFSKYGNIFLKEVKIPFSVNVKINDFLHSPLFGGKTQNNFEFSSSNNQSPQLFITTSHYFEHPYCSLISSTISESTLFTEKIQFPSKNTQNNSHLVNVTTLHESHSLRKNEQINNENTINDSLYVKIPVVVGEYKIEICTEEELQFDEEIVRIKEISKELFLTDGKLVPTKFSEPKISGISKVVKGNLFIEGFVQQTIECVNGNNINNQKNSVKTLCQNIVVELVVQLLQIQPIRIGYKNRE</sequence>
<dbReference type="EMBL" id="JAGIYQ010000002">
    <property type="protein sequence ID" value="MBP0724458.1"/>
    <property type="molecule type" value="Genomic_DNA"/>
</dbReference>
<feature type="domain" description="DUF7852" evidence="2">
    <location>
        <begin position="832"/>
        <end position="1060"/>
    </location>
</feature>
<name>A0A940SJP8_9BACI</name>
<feature type="region of interest" description="Disordered" evidence="1">
    <location>
        <begin position="661"/>
        <end position="697"/>
    </location>
</feature>
<feature type="region of interest" description="Disordered" evidence="1">
    <location>
        <begin position="602"/>
        <end position="646"/>
    </location>
</feature>
<evidence type="ECO:0000256" key="1">
    <source>
        <dbReference type="SAM" id="MobiDB-lite"/>
    </source>
</evidence>
<reference evidence="3" key="1">
    <citation type="submission" date="2021-04" db="EMBL/GenBank/DDBJ databases">
        <title>Genome seq and assembly of Bacillus sp.</title>
        <authorList>
            <person name="Chhetri G."/>
        </authorList>
    </citation>
    <scope>NUCLEOTIDE SEQUENCE</scope>
    <source>
        <strain evidence="3">RG28</strain>
    </source>
</reference>
<dbReference type="RefSeq" id="WP_209402973.1">
    <property type="nucleotide sequence ID" value="NZ_JAGIYQ010000002.1"/>
</dbReference>
<feature type="compositionally biased region" description="Polar residues" evidence="1">
    <location>
        <begin position="631"/>
        <end position="646"/>
    </location>
</feature>
<evidence type="ECO:0000313" key="3">
    <source>
        <dbReference type="EMBL" id="MBP0724458.1"/>
    </source>
</evidence>
<organism evidence="3 4">
    <name type="scientific">Gottfriedia endophytica</name>
    <dbReference type="NCBI Taxonomy" id="2820819"/>
    <lineage>
        <taxon>Bacteria</taxon>
        <taxon>Bacillati</taxon>
        <taxon>Bacillota</taxon>
        <taxon>Bacilli</taxon>
        <taxon>Bacillales</taxon>
        <taxon>Bacillaceae</taxon>
        <taxon>Gottfriedia</taxon>
    </lineage>
</organism>
<feature type="compositionally biased region" description="Polar residues" evidence="1">
    <location>
        <begin position="613"/>
        <end position="624"/>
    </location>
</feature>
<keyword evidence="4" id="KW-1185">Reference proteome</keyword>
<dbReference type="Proteomes" id="UP000682134">
    <property type="component" value="Unassembled WGS sequence"/>
</dbReference>
<evidence type="ECO:0000313" key="4">
    <source>
        <dbReference type="Proteomes" id="UP000682134"/>
    </source>
</evidence>
<feature type="compositionally biased region" description="Polar residues" evidence="1">
    <location>
        <begin position="661"/>
        <end position="672"/>
    </location>
</feature>
<accession>A0A940SJP8</accession>
<feature type="region of interest" description="Disordered" evidence="1">
    <location>
        <begin position="89"/>
        <end position="108"/>
    </location>
</feature>
<feature type="region of interest" description="Disordered" evidence="1">
    <location>
        <begin position="23"/>
        <end position="64"/>
    </location>
</feature>
<gene>
    <name evidence="3" type="ORF">J5Y03_04555</name>
</gene>
<dbReference type="InterPro" id="IPR057174">
    <property type="entry name" value="DUF7852"/>
</dbReference>
<protein>
    <recommendedName>
        <fullName evidence="2">DUF7852 domain-containing protein</fullName>
    </recommendedName>
</protein>
<proteinExistence type="predicted"/>